<dbReference type="EnsemblPlants" id="OPUNC07G02420.1">
    <property type="protein sequence ID" value="OPUNC07G02420.1"/>
    <property type="gene ID" value="OPUNC07G02420"/>
</dbReference>
<dbReference type="SUPFAM" id="SSF102712">
    <property type="entry name" value="JAB1/MPN domain"/>
    <property type="match status" value="1"/>
</dbReference>
<dbReference type="InterPro" id="IPR037518">
    <property type="entry name" value="MPN"/>
</dbReference>
<proteinExistence type="predicted"/>
<reference evidence="2" key="1">
    <citation type="submission" date="2015-04" db="UniProtKB">
        <authorList>
            <consortium name="EnsemblPlants"/>
        </authorList>
    </citation>
    <scope>IDENTIFICATION</scope>
</reference>
<keyword evidence="3" id="KW-1185">Reference proteome</keyword>
<dbReference type="Gramene" id="OPUNC07G02420.1">
    <property type="protein sequence ID" value="OPUNC07G02420.1"/>
    <property type="gene ID" value="OPUNC07G02420"/>
</dbReference>
<feature type="domain" description="MPN" evidence="1">
    <location>
        <begin position="20"/>
        <end position="133"/>
    </location>
</feature>
<name>A0A0E0LGY3_ORYPU</name>
<dbReference type="InterPro" id="IPR000555">
    <property type="entry name" value="JAMM/MPN+_dom"/>
</dbReference>
<dbReference type="GO" id="GO:0008237">
    <property type="term" value="F:metallopeptidase activity"/>
    <property type="evidence" value="ECO:0007669"/>
    <property type="project" value="InterPro"/>
</dbReference>
<dbReference type="AlphaFoldDB" id="A0A0E0LGY3"/>
<protein>
    <recommendedName>
        <fullName evidence="1">MPN domain-containing protein</fullName>
    </recommendedName>
</protein>
<organism evidence="2">
    <name type="scientific">Oryza punctata</name>
    <name type="common">Red rice</name>
    <dbReference type="NCBI Taxonomy" id="4537"/>
    <lineage>
        <taxon>Eukaryota</taxon>
        <taxon>Viridiplantae</taxon>
        <taxon>Streptophyta</taxon>
        <taxon>Embryophyta</taxon>
        <taxon>Tracheophyta</taxon>
        <taxon>Spermatophyta</taxon>
        <taxon>Magnoliopsida</taxon>
        <taxon>Liliopsida</taxon>
        <taxon>Poales</taxon>
        <taxon>Poaceae</taxon>
        <taxon>BOP clade</taxon>
        <taxon>Oryzoideae</taxon>
        <taxon>Oryzeae</taxon>
        <taxon>Oryzinae</taxon>
        <taxon>Oryza</taxon>
    </lineage>
</organism>
<dbReference type="Gene3D" id="3.40.140.10">
    <property type="entry name" value="Cytidine Deaminase, domain 2"/>
    <property type="match status" value="1"/>
</dbReference>
<dbReference type="OMA" id="CVSVEAV"/>
<dbReference type="Pfam" id="PF01398">
    <property type="entry name" value="JAB"/>
    <property type="match status" value="1"/>
</dbReference>
<dbReference type="eggNOG" id="KOG1555">
    <property type="taxonomic scope" value="Eukaryota"/>
</dbReference>
<accession>A0A0E0LGY3</accession>
<reference evidence="2" key="2">
    <citation type="submission" date="2018-05" db="EMBL/GenBank/DDBJ databases">
        <title>OpunRS2 (Oryza punctata Reference Sequence Version 2).</title>
        <authorList>
            <person name="Zhang J."/>
            <person name="Kudrna D."/>
            <person name="Lee S."/>
            <person name="Talag J."/>
            <person name="Welchert J."/>
            <person name="Wing R.A."/>
        </authorList>
    </citation>
    <scope>NUCLEOTIDE SEQUENCE [LARGE SCALE GENOMIC DNA]</scope>
</reference>
<evidence type="ECO:0000313" key="2">
    <source>
        <dbReference type="EnsemblPlants" id="OPUNC07G02420.1"/>
    </source>
</evidence>
<dbReference type="STRING" id="4537.A0A0E0LGY3"/>
<evidence type="ECO:0000259" key="1">
    <source>
        <dbReference type="PROSITE" id="PS50249"/>
    </source>
</evidence>
<dbReference type="HOGENOM" id="CLU_1910073_0_0_1"/>
<dbReference type="PROSITE" id="PS50249">
    <property type="entry name" value="MPN"/>
    <property type="match status" value="1"/>
</dbReference>
<dbReference type="PANTHER" id="PTHR10410">
    <property type="entry name" value="EUKARYOTIC TRANSLATION INITIATION FACTOR 3 -RELATED"/>
    <property type="match status" value="1"/>
</dbReference>
<evidence type="ECO:0000313" key="3">
    <source>
        <dbReference type="Proteomes" id="UP000026962"/>
    </source>
</evidence>
<dbReference type="InterPro" id="IPR050242">
    <property type="entry name" value="JAMM_MPN+_peptidase_M67A"/>
</dbReference>
<sequence>MAAAPFLGPDSPVHNTSQTAYVSPLALLGILVHAARESPAAAMGVLLGKEVDGFSVRVVDACPLPRCAGGGAFTQAIDRWRSPCSTKPTGVVGWYRSNPGFYGRPSNHDVVFHKVFEELNPRAILHYNTYGLL</sequence>
<dbReference type="Proteomes" id="UP000026962">
    <property type="component" value="Chromosome 7"/>
</dbReference>